<keyword evidence="2" id="KW-1185">Reference proteome</keyword>
<protein>
    <submittedName>
        <fullName evidence="1">Uncharacterized protein</fullName>
    </submittedName>
</protein>
<proteinExistence type="predicted"/>
<dbReference type="OrthoDB" id="4924482at2759"/>
<comment type="caution">
    <text evidence="1">The sequence shown here is derived from an EMBL/GenBank/DDBJ whole genome shotgun (WGS) entry which is preliminary data.</text>
</comment>
<dbReference type="GeneID" id="34605192"/>
<organism evidence="1 2">
    <name type="scientific">Fonsecaea monophora</name>
    <dbReference type="NCBI Taxonomy" id="254056"/>
    <lineage>
        <taxon>Eukaryota</taxon>
        <taxon>Fungi</taxon>
        <taxon>Dikarya</taxon>
        <taxon>Ascomycota</taxon>
        <taxon>Pezizomycotina</taxon>
        <taxon>Eurotiomycetes</taxon>
        <taxon>Chaetothyriomycetidae</taxon>
        <taxon>Chaetothyriales</taxon>
        <taxon>Herpotrichiellaceae</taxon>
        <taxon>Fonsecaea</taxon>
    </lineage>
</organism>
<dbReference type="AlphaFoldDB" id="A0A177EWU6"/>
<accession>A0A177EWU6</accession>
<dbReference type="Pfam" id="PF21858">
    <property type="entry name" value="DUF6914"/>
    <property type="match status" value="1"/>
</dbReference>
<dbReference type="Proteomes" id="UP000077002">
    <property type="component" value="Unassembled WGS sequence"/>
</dbReference>
<evidence type="ECO:0000313" key="2">
    <source>
        <dbReference type="Proteomes" id="UP000077002"/>
    </source>
</evidence>
<reference evidence="1 2" key="1">
    <citation type="submission" date="2016-03" db="EMBL/GenBank/DDBJ databases">
        <title>Draft genome sequence of the Fonsecaea monophora CBS 269.37.</title>
        <authorList>
            <person name="Bombassaro A."/>
            <person name="Vinicius W.A."/>
            <person name="De Hoog S."/>
            <person name="Sun J."/>
            <person name="Souza E.M."/>
            <person name="Raittz R.T."/>
            <person name="Costa F."/>
            <person name="Leao A.C."/>
            <person name="Tadra-Sfeir M.Z."/>
            <person name="Baura V."/>
            <person name="Balsanelli E."/>
            <person name="Pedrosa F.O."/>
            <person name="Moreno L.F."/>
            <person name="Steffens M.B."/>
            <person name="Xi L."/>
            <person name="Bocca A.L."/>
            <person name="Felipe M.S."/>
            <person name="Teixeira M."/>
            <person name="Telles Filho F.Q."/>
            <person name="Azevedo C.M."/>
            <person name="Gomes R."/>
            <person name="Vicente V.A."/>
        </authorList>
    </citation>
    <scope>NUCLEOTIDE SEQUENCE [LARGE SCALE GENOMIC DNA]</scope>
    <source>
        <strain evidence="1 2">CBS 269.37</strain>
    </source>
</reference>
<dbReference type="EMBL" id="LVKK01000109">
    <property type="protein sequence ID" value="OAG35750.1"/>
    <property type="molecule type" value="Genomic_DNA"/>
</dbReference>
<sequence>MGGKARVRVVIRHRDEFSHGDSRKQLGQAAYHWGILIQPKNPKGFDSNVYDVTDATVPDPITRVDLNPNHDWRIRSKMSVNPMHSGRLLGRVMIGKVPSHITIEGIDDILRQVPLPIKSSTPVQNCVNWVLAAIEVMQKQGLAEAFDVD</sequence>
<name>A0A177EWU6_9EURO</name>
<dbReference type="RefSeq" id="XP_022507702.1">
    <property type="nucleotide sequence ID" value="XM_022659991.1"/>
</dbReference>
<evidence type="ECO:0000313" key="1">
    <source>
        <dbReference type="EMBL" id="OAG35750.1"/>
    </source>
</evidence>
<dbReference type="InterPro" id="IPR054208">
    <property type="entry name" value="DUF6914"/>
</dbReference>
<gene>
    <name evidence="1" type="ORF">AYO21_10067</name>
</gene>